<dbReference type="CDD" id="cd00383">
    <property type="entry name" value="trans_reg_C"/>
    <property type="match status" value="1"/>
</dbReference>
<dbReference type="PROSITE" id="PS51755">
    <property type="entry name" value="OMPR_PHOB"/>
    <property type="match status" value="1"/>
</dbReference>
<proteinExistence type="predicted"/>
<accession>A0A837GC70</accession>
<organism evidence="2">
    <name type="scientific">Vibrio coralliilyticus</name>
    <dbReference type="NCBI Taxonomy" id="190893"/>
    <lineage>
        <taxon>Bacteria</taxon>
        <taxon>Pseudomonadati</taxon>
        <taxon>Pseudomonadota</taxon>
        <taxon>Gammaproteobacteria</taxon>
        <taxon>Vibrionales</taxon>
        <taxon>Vibrionaceae</taxon>
        <taxon>Vibrio</taxon>
    </lineage>
</organism>
<dbReference type="SMART" id="SM00862">
    <property type="entry name" value="Trans_reg_C"/>
    <property type="match status" value="1"/>
</dbReference>
<dbReference type="InterPro" id="IPR036388">
    <property type="entry name" value="WH-like_DNA-bd_sf"/>
</dbReference>
<dbReference type="RefSeq" id="WP_045984755.1">
    <property type="nucleotide sequence ID" value="NZ_CP063051.1"/>
</dbReference>
<reference evidence="2" key="1">
    <citation type="journal article" date="2015" name="BMC Genomics">
        <title>Genome mining reveals unlocked bioactive potential of marine Gram-negative bacteria.</title>
        <authorList>
            <person name="Machado H."/>
            <person name="Sonnenschein E.C."/>
            <person name="Melchiorsen J."/>
            <person name="Gram L."/>
        </authorList>
    </citation>
    <scope>NUCLEOTIDE SEQUENCE</scope>
    <source>
        <strain evidence="2">S2052</strain>
    </source>
</reference>
<dbReference type="AlphaFoldDB" id="A0A837GC70"/>
<name>A0A837GC70_9VIBR</name>
<dbReference type="GO" id="GO:0003677">
    <property type="term" value="F:DNA binding"/>
    <property type="evidence" value="ECO:0007669"/>
    <property type="project" value="UniProtKB-UniRule"/>
</dbReference>
<evidence type="ECO:0000256" key="1">
    <source>
        <dbReference type="ARBA" id="ARBA00023125"/>
    </source>
</evidence>
<keyword evidence="1" id="KW-0238">DNA-binding</keyword>
<comment type="caution">
    <text evidence="2">The sequence shown here is derived from an EMBL/GenBank/DDBJ whole genome shotgun (WGS) entry which is preliminary data.</text>
</comment>
<dbReference type="InterPro" id="IPR016032">
    <property type="entry name" value="Sig_transdc_resp-reg_C-effctor"/>
</dbReference>
<protein>
    <submittedName>
        <fullName evidence="2">Regulatory protein</fullName>
    </submittedName>
</protein>
<dbReference type="Gene3D" id="1.10.10.10">
    <property type="entry name" value="Winged helix-like DNA-binding domain superfamily/Winged helix DNA-binding domain"/>
    <property type="match status" value="1"/>
</dbReference>
<dbReference type="SUPFAM" id="SSF46894">
    <property type="entry name" value="C-terminal effector domain of the bipartite response regulators"/>
    <property type="match status" value="1"/>
</dbReference>
<dbReference type="InterPro" id="IPR001867">
    <property type="entry name" value="OmpR/PhoB-type_DNA-bd"/>
</dbReference>
<gene>
    <name evidence="2" type="ORF">TW71_01605</name>
</gene>
<sequence length="229" mass="25609">MLLINESHILDVEQGYIHSQGSNVRHPIGINEIALLNYMIERTGETLTKHELMHEVWLKRGIVVESSSLLHCISNCRRALEDRAGEIIRTVRGTGYEFVGRVDAYQPANEVEQVEAVVPEVVEIPVPQEPKETLRSRLVKYRSQLIATGLFVFGAVASYSIIENSSSPLAYASFEQQEFASCWFTPENNGARVHYQNSTLYDFGELTLLVDGQGRSLSFSSNSGVISCE</sequence>
<dbReference type="Pfam" id="PF00486">
    <property type="entry name" value="Trans_reg_C"/>
    <property type="match status" value="1"/>
</dbReference>
<evidence type="ECO:0000313" key="2">
    <source>
        <dbReference type="EMBL" id="KJY77755.1"/>
    </source>
</evidence>
<dbReference type="GO" id="GO:0000160">
    <property type="term" value="P:phosphorelay signal transduction system"/>
    <property type="evidence" value="ECO:0007669"/>
    <property type="project" value="InterPro"/>
</dbReference>
<dbReference type="GO" id="GO:0006355">
    <property type="term" value="P:regulation of DNA-templated transcription"/>
    <property type="evidence" value="ECO:0007669"/>
    <property type="project" value="InterPro"/>
</dbReference>
<dbReference type="EMBL" id="JXXR01000001">
    <property type="protein sequence ID" value="KJY77755.1"/>
    <property type="molecule type" value="Genomic_DNA"/>
</dbReference>